<evidence type="ECO:0000313" key="3">
    <source>
        <dbReference type="Proteomes" id="UP001586593"/>
    </source>
</evidence>
<name>A0ABR3X7W5_9PEZI</name>
<evidence type="ECO:0008006" key="4">
    <source>
        <dbReference type="Google" id="ProtNLM"/>
    </source>
</evidence>
<feature type="compositionally biased region" description="Basic residues" evidence="1">
    <location>
        <begin position="1"/>
        <end position="10"/>
    </location>
</feature>
<accession>A0ABR3X7W5</accession>
<dbReference type="EMBL" id="JAZHXJ010000144">
    <property type="protein sequence ID" value="KAL1872019.1"/>
    <property type="molecule type" value="Genomic_DNA"/>
</dbReference>
<organism evidence="2 3">
    <name type="scientific">Phialemonium thermophilum</name>
    <dbReference type="NCBI Taxonomy" id="223376"/>
    <lineage>
        <taxon>Eukaryota</taxon>
        <taxon>Fungi</taxon>
        <taxon>Dikarya</taxon>
        <taxon>Ascomycota</taxon>
        <taxon>Pezizomycotina</taxon>
        <taxon>Sordariomycetes</taxon>
        <taxon>Sordariomycetidae</taxon>
        <taxon>Cephalothecales</taxon>
        <taxon>Cephalothecaceae</taxon>
        <taxon>Phialemonium</taxon>
    </lineage>
</organism>
<evidence type="ECO:0000256" key="1">
    <source>
        <dbReference type="SAM" id="MobiDB-lite"/>
    </source>
</evidence>
<feature type="compositionally biased region" description="Basic and acidic residues" evidence="1">
    <location>
        <begin position="156"/>
        <end position="168"/>
    </location>
</feature>
<feature type="compositionally biased region" description="Acidic residues" evidence="1">
    <location>
        <begin position="98"/>
        <end position="112"/>
    </location>
</feature>
<feature type="compositionally biased region" description="Basic and acidic residues" evidence="1">
    <location>
        <begin position="57"/>
        <end position="69"/>
    </location>
</feature>
<feature type="region of interest" description="Disordered" evidence="1">
    <location>
        <begin position="204"/>
        <end position="224"/>
    </location>
</feature>
<feature type="compositionally biased region" description="Low complexity" evidence="1">
    <location>
        <begin position="204"/>
        <end position="215"/>
    </location>
</feature>
<dbReference type="PANTHER" id="PTHR28096">
    <property type="entry name" value="PROTEIN FAF1"/>
    <property type="match status" value="1"/>
</dbReference>
<feature type="compositionally biased region" description="Polar residues" evidence="1">
    <location>
        <begin position="116"/>
        <end position="127"/>
    </location>
</feature>
<sequence length="347" mass="37852">MPQVLGKRKGKQEYSDRPATPPSDHSTSSESDGDTQAIFRRYFESQFKPIDNPVDTRWQKKPSEQKIELSEDEERTDDTDEGASEWGGISEGDVSVSGDDDNDSVDAGEVEVVDYTSKTSARNSSLPLMSKSEWKSYMSPRPLDPTSEAPAKNSRRASDHNEPNKDEDSVTFLANDLALQRLISESKILSEHAAFVNSRISSSLSSSISTSASPSGATFADGRLRQRTTDLRLRALGSRESLIGPPTKMPMAMRKGIAAAAAAREAKRRREARENGIILERETRKTKKKGSRAHGPAVDLPGVGRMRGAELRLSQRDIRSIEGGGGGGVGGLHSGGSRNRKVRRGKR</sequence>
<gene>
    <name evidence="2" type="ORF">VTK73DRAFT_1721</name>
</gene>
<feature type="region of interest" description="Disordered" evidence="1">
    <location>
        <begin position="1"/>
        <end position="37"/>
    </location>
</feature>
<feature type="region of interest" description="Disordered" evidence="1">
    <location>
        <begin position="50"/>
        <end position="170"/>
    </location>
</feature>
<dbReference type="Proteomes" id="UP001586593">
    <property type="component" value="Unassembled WGS sequence"/>
</dbReference>
<feature type="compositionally biased region" description="Gly residues" evidence="1">
    <location>
        <begin position="322"/>
        <end position="334"/>
    </location>
</feature>
<proteinExistence type="predicted"/>
<feature type="compositionally biased region" description="Low complexity" evidence="1">
    <location>
        <begin position="87"/>
        <end position="97"/>
    </location>
</feature>
<evidence type="ECO:0000313" key="2">
    <source>
        <dbReference type="EMBL" id="KAL1872019.1"/>
    </source>
</evidence>
<protein>
    <recommendedName>
        <fullName evidence="4">Protein FAF1</fullName>
    </recommendedName>
</protein>
<comment type="caution">
    <text evidence="2">The sequence shown here is derived from an EMBL/GenBank/DDBJ whole genome shotgun (WGS) entry which is preliminary data.</text>
</comment>
<feature type="compositionally biased region" description="Basic and acidic residues" evidence="1">
    <location>
        <begin position="307"/>
        <end position="320"/>
    </location>
</feature>
<dbReference type="InterPro" id="IPR053030">
    <property type="entry name" value="Ribosomal_biogenesis_FAF1-like"/>
</dbReference>
<reference evidence="2 3" key="1">
    <citation type="journal article" date="2024" name="Commun. Biol.">
        <title>Comparative genomic analysis of thermophilic fungi reveals convergent evolutionary adaptations and gene losses.</title>
        <authorList>
            <person name="Steindorff A.S."/>
            <person name="Aguilar-Pontes M.V."/>
            <person name="Robinson A.J."/>
            <person name="Andreopoulos B."/>
            <person name="LaButti K."/>
            <person name="Kuo A."/>
            <person name="Mondo S."/>
            <person name="Riley R."/>
            <person name="Otillar R."/>
            <person name="Haridas S."/>
            <person name="Lipzen A."/>
            <person name="Grimwood J."/>
            <person name="Schmutz J."/>
            <person name="Clum A."/>
            <person name="Reid I.D."/>
            <person name="Moisan M.C."/>
            <person name="Butler G."/>
            <person name="Nguyen T.T.M."/>
            <person name="Dewar K."/>
            <person name="Conant G."/>
            <person name="Drula E."/>
            <person name="Henrissat B."/>
            <person name="Hansel C."/>
            <person name="Singer S."/>
            <person name="Hutchinson M.I."/>
            <person name="de Vries R.P."/>
            <person name="Natvig D.O."/>
            <person name="Powell A.J."/>
            <person name="Tsang A."/>
            <person name="Grigoriev I.V."/>
        </authorList>
    </citation>
    <scope>NUCLEOTIDE SEQUENCE [LARGE SCALE GENOMIC DNA]</scope>
    <source>
        <strain evidence="2 3">ATCC 24622</strain>
    </source>
</reference>
<keyword evidence="3" id="KW-1185">Reference proteome</keyword>
<feature type="compositionally biased region" description="Acidic residues" evidence="1">
    <location>
        <begin position="70"/>
        <end position="83"/>
    </location>
</feature>
<feature type="compositionally biased region" description="Basic residues" evidence="1">
    <location>
        <begin position="338"/>
        <end position="347"/>
    </location>
</feature>
<dbReference type="PANTHER" id="PTHR28096:SF1">
    <property type="entry name" value="PROTEIN FAF1"/>
    <property type="match status" value="1"/>
</dbReference>
<feature type="region of interest" description="Disordered" evidence="1">
    <location>
        <begin position="284"/>
        <end position="347"/>
    </location>
</feature>